<feature type="repeat" description="TPR" evidence="5">
    <location>
        <begin position="838"/>
        <end position="871"/>
    </location>
</feature>
<keyword evidence="2" id="KW-0963">Cytoplasm</keyword>
<evidence type="ECO:0000256" key="6">
    <source>
        <dbReference type="SAM" id="MobiDB-lite"/>
    </source>
</evidence>
<evidence type="ECO:0000256" key="2">
    <source>
        <dbReference type="ARBA" id="ARBA00022490"/>
    </source>
</evidence>
<dbReference type="InterPro" id="IPR019734">
    <property type="entry name" value="TPR_rpt"/>
</dbReference>
<proteinExistence type="predicted"/>
<name>A0A0E3Q5K8_9EURY</name>
<dbReference type="SUPFAM" id="SSF48452">
    <property type="entry name" value="TPR-like"/>
    <property type="match status" value="2"/>
</dbReference>
<dbReference type="STRING" id="1434123.MSVAZ_1435"/>
<dbReference type="PRINTS" id="PR00364">
    <property type="entry name" value="DISEASERSIST"/>
</dbReference>
<dbReference type="HOGENOM" id="CLU_012727_0_0_2"/>
<gene>
    <name evidence="8" type="ORF">MSVAZ_1435</name>
</gene>
<dbReference type="InterPro" id="IPR051476">
    <property type="entry name" value="Bac_ResReg_Asp_Phosphatase"/>
</dbReference>
<dbReference type="SUPFAM" id="SSF52540">
    <property type="entry name" value="P-loop containing nucleoside triphosphate hydrolases"/>
    <property type="match status" value="2"/>
</dbReference>
<dbReference type="AlphaFoldDB" id="A0A0E3Q5K8"/>
<keyword evidence="3" id="KW-0677">Repeat</keyword>
<feature type="region of interest" description="Disordered" evidence="6">
    <location>
        <begin position="932"/>
        <end position="953"/>
    </location>
</feature>
<evidence type="ECO:0000256" key="5">
    <source>
        <dbReference type="PROSITE-ProRule" id="PRU00339"/>
    </source>
</evidence>
<dbReference type="KEGG" id="mvc:MSVAZ_1435"/>
<evidence type="ECO:0000259" key="7">
    <source>
        <dbReference type="Pfam" id="PF25201"/>
    </source>
</evidence>
<feature type="repeat" description="TPR" evidence="5">
    <location>
        <begin position="598"/>
        <end position="631"/>
    </location>
</feature>
<feature type="repeat" description="TPR" evidence="5">
    <location>
        <begin position="638"/>
        <end position="671"/>
    </location>
</feature>
<dbReference type="EMBL" id="CP009520">
    <property type="protein sequence ID" value="AKB43704.1"/>
    <property type="molecule type" value="Genomic_DNA"/>
</dbReference>
<dbReference type="InterPro" id="IPR011990">
    <property type="entry name" value="TPR-like_helical_dom_sf"/>
</dbReference>
<dbReference type="Pfam" id="PF13424">
    <property type="entry name" value="TPR_12"/>
    <property type="match status" value="4"/>
</dbReference>
<sequence length="969" mass="110695">MDPAALAQLAQQATNILIPALSALCIAGKPAVDKGKEVLVDLIYEKAFEKLGSESGKRAQALLDKISPIMSSSLEKALTKILRNSQDPKANEELQEEILKLLVENPDLAREIEPIVINFNVENIDQLALGNYNNFFNFKTPSGDELIKIIEYLDQKRKEAANQEILNRYNPSTLPYYPEKLKLFVTENRSEELRKALTYLENHRILLISGVGGVGKSTLARALVDLRPVNVPEPFWFDFNQNQSAKLGDILEKLASYLKAPEIASFKDERREPGKFDIDKLTGEFQRRSEVWLIFDDLSTILEDQRFADKGIELLFSSLRHNTHNAKVIVTSRTLPIFENGEKLIDVVENEDKQDLKGLNKDFAVDYLISNGLDEVEPEKLEKLAIGVDGHPLALKLLVELVTEFGVKDMLEDLSMYQKDKEDTILKARKLFDKMAGDEKELLERFSVYREPVSMKGLREMFTENTPINAIKRLRDKSLLEIDHKENYWLHPLVQEFLYQDLINKNEVHLIAYNYYKSLKLPENPTKKEELQPAIEAHYHACMAGKYDLAASLIWEYNLVDLLDLWGNQRTLIEIYEKLLPKDHFVDEPILKDKKVHENILGNLALAYRYLGELKKAIEYSEQALKISRETNDRHNEGAWLGYMGLAYMDLGEPRKAIEYYKDALEISRKMGDKRRESGHLEDLGLAYSHLSEPKKAIEYSEQALKISRKMNDKRREGNCLGNLGVEYSHLGETRKAIEYNKQALKIAREIGYRRGEGNHLRDLGLKYSHLGETKKAVEYSEQALKIAKKIGNRRGEGNCLGNLGSIYNDLGESRKAIKYCQQAMIISKEMGYRRVEGNHLGNLGLAYMDLGEPRKAIEYYEQALKISREIGDRRGEGNHLGNMGLAYSHLGEPRKAIEFLKQSLAIGKTIEDPRIISFCEKKLKELDGIEDNENSNYYPTSNNSPDSRFSPASKNILQTIISKLKSKK</sequence>
<reference evidence="8 9" key="1">
    <citation type="submission" date="2014-07" db="EMBL/GenBank/DDBJ databases">
        <title>Methanogenic archaea and the global carbon cycle.</title>
        <authorList>
            <person name="Henriksen J.R."/>
            <person name="Luke J."/>
            <person name="Reinhart S."/>
            <person name="Benedict M.N."/>
            <person name="Youngblut N.D."/>
            <person name="Metcalf M.E."/>
            <person name="Whitaker R.J."/>
            <person name="Metcalf W.W."/>
        </authorList>
    </citation>
    <scope>NUCLEOTIDE SEQUENCE [LARGE SCALE GENOMIC DNA]</scope>
    <source>
        <strain evidence="8 9">Z-761</strain>
    </source>
</reference>
<dbReference type="Pfam" id="PF25201">
    <property type="entry name" value="nSTAND6"/>
    <property type="match status" value="1"/>
</dbReference>
<dbReference type="Proteomes" id="UP000033096">
    <property type="component" value="Chromosome"/>
</dbReference>
<keyword evidence="4 5" id="KW-0802">TPR repeat</keyword>
<protein>
    <recommendedName>
        <fullName evidence="7">Novel STAND NTPase 6 domain-containing protein</fullName>
    </recommendedName>
</protein>
<dbReference type="Gene3D" id="3.40.50.300">
    <property type="entry name" value="P-loop containing nucleotide triphosphate hydrolases"/>
    <property type="match status" value="1"/>
</dbReference>
<dbReference type="SMART" id="SM00028">
    <property type="entry name" value="TPR"/>
    <property type="match status" value="8"/>
</dbReference>
<dbReference type="RefSeq" id="WP_052727915.1">
    <property type="nucleotide sequence ID" value="NZ_CP009520.1"/>
</dbReference>
<dbReference type="GeneID" id="25419021"/>
<dbReference type="PATRIC" id="fig|1434123.4.peg.1707"/>
<organism evidence="8 9">
    <name type="scientific">Methanosarcina vacuolata Z-761</name>
    <dbReference type="NCBI Taxonomy" id="1434123"/>
    <lineage>
        <taxon>Archaea</taxon>
        <taxon>Methanobacteriati</taxon>
        <taxon>Methanobacteriota</taxon>
        <taxon>Stenosarchaea group</taxon>
        <taxon>Methanomicrobia</taxon>
        <taxon>Methanosarcinales</taxon>
        <taxon>Methanosarcinaceae</taxon>
        <taxon>Methanosarcina</taxon>
    </lineage>
</organism>
<dbReference type="PROSITE" id="PS50005">
    <property type="entry name" value="TPR"/>
    <property type="match status" value="3"/>
</dbReference>
<dbReference type="PANTHER" id="PTHR46630:SF1">
    <property type="entry name" value="TETRATRICOPEPTIDE REPEAT PROTEIN 29"/>
    <property type="match status" value="1"/>
</dbReference>
<dbReference type="GO" id="GO:0005737">
    <property type="term" value="C:cytoplasm"/>
    <property type="evidence" value="ECO:0007669"/>
    <property type="project" value="UniProtKB-SubCell"/>
</dbReference>
<evidence type="ECO:0000256" key="1">
    <source>
        <dbReference type="ARBA" id="ARBA00004496"/>
    </source>
</evidence>
<accession>A0A0E3Q5K8</accession>
<evidence type="ECO:0000256" key="3">
    <source>
        <dbReference type="ARBA" id="ARBA00022737"/>
    </source>
</evidence>
<feature type="compositionally biased region" description="Low complexity" evidence="6">
    <location>
        <begin position="935"/>
        <end position="948"/>
    </location>
</feature>
<dbReference type="InterPro" id="IPR057575">
    <property type="entry name" value="nSTAND6_dom"/>
</dbReference>
<comment type="subcellular location">
    <subcellularLocation>
        <location evidence="1">Cytoplasm</location>
    </subcellularLocation>
</comment>
<evidence type="ECO:0000313" key="9">
    <source>
        <dbReference type="Proteomes" id="UP000033096"/>
    </source>
</evidence>
<evidence type="ECO:0000313" key="8">
    <source>
        <dbReference type="EMBL" id="AKB43704.1"/>
    </source>
</evidence>
<dbReference type="PANTHER" id="PTHR46630">
    <property type="entry name" value="TETRATRICOPEPTIDE REPEAT PROTEIN 29"/>
    <property type="match status" value="1"/>
</dbReference>
<dbReference type="Gene3D" id="1.25.40.10">
    <property type="entry name" value="Tetratricopeptide repeat domain"/>
    <property type="match status" value="2"/>
</dbReference>
<keyword evidence="9" id="KW-1185">Reference proteome</keyword>
<dbReference type="InterPro" id="IPR027417">
    <property type="entry name" value="P-loop_NTPase"/>
</dbReference>
<feature type="domain" description="Novel STAND NTPase 6" evidence="7">
    <location>
        <begin position="189"/>
        <end position="331"/>
    </location>
</feature>
<evidence type="ECO:0000256" key="4">
    <source>
        <dbReference type="ARBA" id="ARBA00022803"/>
    </source>
</evidence>